<dbReference type="InterPro" id="IPR001845">
    <property type="entry name" value="HTH_ArsR_DNA-bd_dom"/>
</dbReference>
<dbReference type="SUPFAM" id="SSF46785">
    <property type="entry name" value="Winged helix' DNA-binding domain"/>
    <property type="match status" value="1"/>
</dbReference>
<dbReference type="Proteomes" id="UP000548476">
    <property type="component" value="Unassembled WGS sequence"/>
</dbReference>
<keyword evidence="2" id="KW-0238">DNA-binding</keyword>
<sequence length="192" mass="22062">MTEKRRITDPETLKALSQPLRRRLYRLLIQLGPSTVGVLAKKVEGDPGQISYHLRALAKHGYIEEAPELARDKRERWWKATPGSNTWDTADFDTPEARAIADTVKAQMMADEFERAIEWEKARDEWGEPWTRIATSSESNLFLTPEETVAFNEELTALVVKWSAVGKQARAEGRVEGREVVFHFMHNFPERP</sequence>
<evidence type="ECO:0000313" key="3">
    <source>
        <dbReference type="Proteomes" id="UP000548476"/>
    </source>
</evidence>
<dbReference type="Gene3D" id="1.10.10.10">
    <property type="entry name" value="Winged helix-like DNA-binding domain superfamily/Winged helix DNA-binding domain"/>
    <property type="match status" value="1"/>
</dbReference>
<dbReference type="InterPro" id="IPR011991">
    <property type="entry name" value="ArsR-like_HTH"/>
</dbReference>
<dbReference type="AlphaFoldDB" id="A0A841FKS3"/>
<protein>
    <submittedName>
        <fullName evidence="2">DNA-binding transcriptional ArsR family regulator</fullName>
    </submittedName>
</protein>
<accession>A0A841FKS3</accession>
<dbReference type="InterPro" id="IPR036388">
    <property type="entry name" value="WH-like_DNA-bd_sf"/>
</dbReference>
<dbReference type="Pfam" id="PF12840">
    <property type="entry name" value="HTH_20"/>
    <property type="match status" value="1"/>
</dbReference>
<dbReference type="GO" id="GO:0003677">
    <property type="term" value="F:DNA binding"/>
    <property type="evidence" value="ECO:0007669"/>
    <property type="project" value="UniProtKB-KW"/>
</dbReference>
<proteinExistence type="predicted"/>
<dbReference type="CDD" id="cd00090">
    <property type="entry name" value="HTH_ARSR"/>
    <property type="match status" value="1"/>
</dbReference>
<evidence type="ECO:0000313" key="2">
    <source>
        <dbReference type="EMBL" id="MBB6032550.1"/>
    </source>
</evidence>
<organism evidence="2 3">
    <name type="scientific">Phytomonospora endophytica</name>
    <dbReference type="NCBI Taxonomy" id="714109"/>
    <lineage>
        <taxon>Bacteria</taxon>
        <taxon>Bacillati</taxon>
        <taxon>Actinomycetota</taxon>
        <taxon>Actinomycetes</taxon>
        <taxon>Micromonosporales</taxon>
        <taxon>Micromonosporaceae</taxon>
        <taxon>Phytomonospora</taxon>
    </lineage>
</organism>
<evidence type="ECO:0000259" key="1">
    <source>
        <dbReference type="SMART" id="SM00418"/>
    </source>
</evidence>
<dbReference type="RefSeq" id="WP_184785434.1">
    <property type="nucleotide sequence ID" value="NZ_BONT01000039.1"/>
</dbReference>
<gene>
    <name evidence="2" type="ORF">HNR73_000392</name>
</gene>
<dbReference type="InterPro" id="IPR036390">
    <property type="entry name" value="WH_DNA-bd_sf"/>
</dbReference>
<dbReference type="EMBL" id="JACHGT010000001">
    <property type="protein sequence ID" value="MBB6032550.1"/>
    <property type="molecule type" value="Genomic_DNA"/>
</dbReference>
<comment type="caution">
    <text evidence="2">The sequence shown here is derived from an EMBL/GenBank/DDBJ whole genome shotgun (WGS) entry which is preliminary data.</text>
</comment>
<feature type="domain" description="HTH arsR-type" evidence="1">
    <location>
        <begin position="11"/>
        <end position="103"/>
    </location>
</feature>
<reference evidence="2 3" key="1">
    <citation type="submission" date="2020-08" db="EMBL/GenBank/DDBJ databases">
        <title>Genomic Encyclopedia of Type Strains, Phase IV (KMG-IV): sequencing the most valuable type-strain genomes for metagenomic binning, comparative biology and taxonomic classification.</title>
        <authorList>
            <person name="Goeker M."/>
        </authorList>
    </citation>
    <scope>NUCLEOTIDE SEQUENCE [LARGE SCALE GENOMIC DNA]</scope>
    <source>
        <strain evidence="2 3">YIM 65646</strain>
    </source>
</reference>
<dbReference type="SMART" id="SM00418">
    <property type="entry name" value="HTH_ARSR"/>
    <property type="match status" value="1"/>
</dbReference>
<name>A0A841FKS3_9ACTN</name>
<keyword evidence="3" id="KW-1185">Reference proteome</keyword>
<dbReference type="GO" id="GO:0003700">
    <property type="term" value="F:DNA-binding transcription factor activity"/>
    <property type="evidence" value="ECO:0007669"/>
    <property type="project" value="InterPro"/>
</dbReference>